<feature type="transmembrane region" description="Helical" evidence="5">
    <location>
        <begin position="21"/>
        <end position="43"/>
    </location>
</feature>
<evidence type="ECO:0000313" key="9">
    <source>
        <dbReference type="Proteomes" id="UP000461010"/>
    </source>
</evidence>
<feature type="transmembrane region" description="Helical" evidence="5">
    <location>
        <begin position="63"/>
        <end position="90"/>
    </location>
</feature>
<feature type="region of interest" description="Disordered" evidence="6">
    <location>
        <begin position="236"/>
        <end position="264"/>
    </location>
</feature>
<keyword evidence="9" id="KW-1185">Reference proteome</keyword>
<evidence type="ECO:0000256" key="2">
    <source>
        <dbReference type="ARBA" id="ARBA00022692"/>
    </source>
</evidence>
<dbReference type="RefSeq" id="WP_152190417.1">
    <property type="nucleotide sequence ID" value="NZ_WFKI01000005.1"/>
</dbReference>
<feature type="transmembrane region" description="Helical" evidence="5">
    <location>
        <begin position="150"/>
        <end position="175"/>
    </location>
</feature>
<evidence type="ECO:0000256" key="1">
    <source>
        <dbReference type="ARBA" id="ARBA00004141"/>
    </source>
</evidence>
<name>A0A6L4WVV7_9BACT</name>
<evidence type="ECO:0000256" key="4">
    <source>
        <dbReference type="ARBA" id="ARBA00023136"/>
    </source>
</evidence>
<comment type="similarity">
    <text evidence="5">Belongs to the TatC family.</text>
</comment>
<dbReference type="HAMAP" id="MF_00902">
    <property type="entry name" value="TatC"/>
    <property type="match status" value="1"/>
</dbReference>
<dbReference type="GO" id="GO:0043953">
    <property type="term" value="P:protein transport by the Tat complex"/>
    <property type="evidence" value="ECO:0007669"/>
    <property type="project" value="UniProtKB-UniRule"/>
</dbReference>
<comment type="subcellular location">
    <subcellularLocation>
        <location evidence="5">Cell membrane</location>
        <topology evidence="5">Multi-pass membrane protein</topology>
    </subcellularLocation>
    <subcellularLocation>
        <location evidence="1">Membrane</location>
        <topology evidence="1">Multi-pass membrane protein</topology>
    </subcellularLocation>
</comment>
<dbReference type="GO" id="GO:0009977">
    <property type="term" value="F:proton motive force dependent protein transmembrane transporter activity"/>
    <property type="evidence" value="ECO:0007669"/>
    <property type="project" value="TreeGrafter"/>
</dbReference>
<dbReference type="EMBL" id="WFKJ01000026">
    <property type="protein sequence ID" value="KAB7890240.1"/>
    <property type="molecule type" value="Genomic_DNA"/>
</dbReference>
<evidence type="ECO:0000256" key="3">
    <source>
        <dbReference type="ARBA" id="ARBA00022989"/>
    </source>
</evidence>
<sequence length="264" mass="30259">MFDDLKPHIADLRKRLMISGLSLLVMFFACFFFYEPILTWMMVPVEAVLPPDSKMVAVEIQETFFTALKVAFFSGFILSLPVIFWQLWLFLAPGLYDHEKKLVVPFVFFATLMFLMGSSFAYYVVVPYGFEFLVNFGSAVVTILPSIGKYVGFFTKLLFGFGVAFELPVITFFLAKIGLVDDRMLKDFFKYAVVLIFILASLLTPPDVLTQFLMAGPLIILYGVSIYIAKVFNPAPTEEDEDEDLDDEKDEELEEDYEDEKERK</sequence>
<keyword evidence="4 5" id="KW-0472">Membrane</keyword>
<feature type="compositionally biased region" description="Acidic residues" evidence="6">
    <location>
        <begin position="237"/>
        <end position="264"/>
    </location>
</feature>
<dbReference type="EMBL" id="WFKK01000003">
    <property type="protein sequence ID" value="KAB7890820.1"/>
    <property type="molecule type" value="Genomic_DNA"/>
</dbReference>
<comment type="function">
    <text evidence="5">Part of the twin-arginine translocation (Tat) system that transports large folded proteins containing a characteristic twin-arginine motif in their signal peptide across membranes.</text>
</comment>
<evidence type="ECO:0000256" key="5">
    <source>
        <dbReference type="HAMAP-Rule" id="MF_00902"/>
    </source>
</evidence>
<dbReference type="GO" id="GO:0033281">
    <property type="term" value="C:TAT protein transport complex"/>
    <property type="evidence" value="ECO:0007669"/>
    <property type="project" value="UniProtKB-UniRule"/>
</dbReference>
<dbReference type="Pfam" id="PF00902">
    <property type="entry name" value="TatC"/>
    <property type="match status" value="1"/>
</dbReference>
<dbReference type="PRINTS" id="PR01840">
    <property type="entry name" value="TATCFAMILY"/>
</dbReference>
<dbReference type="InterPro" id="IPR002033">
    <property type="entry name" value="TatC"/>
</dbReference>
<keyword evidence="2 5" id="KW-0812">Transmembrane</keyword>
<dbReference type="AlphaFoldDB" id="A0A6L4WVV7"/>
<gene>
    <name evidence="5 8" type="primary">tatC</name>
    <name evidence="7" type="ORF">GBG18_09160</name>
    <name evidence="8" type="ORF">GBG19_02060</name>
</gene>
<dbReference type="GO" id="GO:0065002">
    <property type="term" value="P:intracellular protein transmembrane transport"/>
    <property type="evidence" value="ECO:0007669"/>
    <property type="project" value="TreeGrafter"/>
</dbReference>
<keyword evidence="5" id="KW-1003">Cell membrane</keyword>
<evidence type="ECO:0000256" key="6">
    <source>
        <dbReference type="SAM" id="MobiDB-lite"/>
    </source>
</evidence>
<keyword evidence="5" id="KW-0811">Translocation</keyword>
<dbReference type="Proteomes" id="UP000472839">
    <property type="component" value="Unassembled WGS sequence"/>
</dbReference>
<accession>A0A6L4WVV7</accession>
<dbReference type="Proteomes" id="UP000461010">
    <property type="component" value="Unassembled WGS sequence"/>
</dbReference>
<comment type="caution">
    <text evidence="8">The sequence shown here is derived from an EMBL/GenBank/DDBJ whole genome shotgun (WGS) entry which is preliminary data.</text>
</comment>
<proteinExistence type="inferred from homology"/>
<evidence type="ECO:0000313" key="7">
    <source>
        <dbReference type="EMBL" id="KAB7890240.1"/>
    </source>
</evidence>
<dbReference type="PANTHER" id="PTHR30371">
    <property type="entry name" value="SEC-INDEPENDENT PROTEIN TRANSLOCASE PROTEIN TATC"/>
    <property type="match status" value="1"/>
</dbReference>
<dbReference type="PROSITE" id="PS01218">
    <property type="entry name" value="TATC"/>
    <property type="match status" value="1"/>
</dbReference>
<feature type="transmembrane region" description="Helical" evidence="5">
    <location>
        <begin position="102"/>
        <end position="130"/>
    </location>
</feature>
<feature type="transmembrane region" description="Helical" evidence="5">
    <location>
        <begin position="187"/>
        <end position="203"/>
    </location>
</feature>
<dbReference type="NCBIfam" id="TIGR00945">
    <property type="entry name" value="tatC"/>
    <property type="match status" value="1"/>
</dbReference>
<dbReference type="PANTHER" id="PTHR30371:SF0">
    <property type="entry name" value="SEC-INDEPENDENT PROTEIN TRANSLOCASE PROTEIN TATC, CHLOROPLASTIC-RELATED"/>
    <property type="match status" value="1"/>
</dbReference>
<evidence type="ECO:0000313" key="8">
    <source>
        <dbReference type="EMBL" id="KAB7890820.1"/>
    </source>
</evidence>
<organism evidence="8 10">
    <name type="scientific">Poseidonibacter ostreae</name>
    <dbReference type="NCBI Taxonomy" id="2654171"/>
    <lineage>
        <taxon>Bacteria</taxon>
        <taxon>Pseudomonadati</taxon>
        <taxon>Campylobacterota</taxon>
        <taxon>Epsilonproteobacteria</taxon>
        <taxon>Campylobacterales</taxon>
        <taxon>Arcobacteraceae</taxon>
        <taxon>Poseidonibacter</taxon>
    </lineage>
</organism>
<dbReference type="PROSITE" id="PS51257">
    <property type="entry name" value="PROKAR_LIPOPROTEIN"/>
    <property type="match status" value="1"/>
</dbReference>
<feature type="transmembrane region" description="Helical" evidence="5">
    <location>
        <begin position="209"/>
        <end position="229"/>
    </location>
</feature>
<evidence type="ECO:0000313" key="10">
    <source>
        <dbReference type="Proteomes" id="UP000472839"/>
    </source>
</evidence>
<reference evidence="9 10" key="1">
    <citation type="submission" date="2019-10" db="EMBL/GenBank/DDBJ databases">
        <title>Poseidonibacter ostreae sp. nov., isolated from the gut of the Ostrea denselamellosa.</title>
        <authorList>
            <person name="Choi A."/>
        </authorList>
    </citation>
    <scope>NUCLEOTIDE SEQUENCE [LARGE SCALE GENOMIC DNA]</scope>
    <source>
        <strain evidence="8 10">SJOD-M-33</strain>
        <strain evidence="7 9">SJOD-M-5</strain>
    </source>
</reference>
<dbReference type="InterPro" id="IPR019820">
    <property type="entry name" value="Sec-indep_translocase_CS"/>
</dbReference>
<keyword evidence="5" id="KW-0653">Protein transport</keyword>
<protein>
    <recommendedName>
        <fullName evidence="5">Sec-independent protein translocase protein TatC</fullName>
    </recommendedName>
</protein>
<keyword evidence="3 5" id="KW-1133">Transmembrane helix</keyword>
<comment type="subunit">
    <text evidence="5">Forms a complex with TatA.</text>
</comment>
<keyword evidence="5" id="KW-0813">Transport</keyword>